<evidence type="ECO:0000256" key="4">
    <source>
        <dbReference type="ARBA" id="ARBA00023015"/>
    </source>
</evidence>
<keyword evidence="4" id="KW-0805">Transcription regulation</keyword>
<evidence type="ECO:0000256" key="3">
    <source>
        <dbReference type="ARBA" id="ARBA00022884"/>
    </source>
</evidence>
<dbReference type="EMBL" id="FNHH01000006">
    <property type="protein sequence ID" value="SDM09915.1"/>
    <property type="molecule type" value="Genomic_DNA"/>
</dbReference>
<dbReference type="Proteomes" id="UP000199226">
    <property type="component" value="Unassembled WGS sequence"/>
</dbReference>
<evidence type="ECO:0000256" key="1">
    <source>
        <dbReference type="ARBA" id="ARBA00005952"/>
    </source>
</evidence>
<protein>
    <submittedName>
        <fullName evidence="7">N utilization substance protein B</fullName>
    </submittedName>
</protein>
<name>A0A1G9QI05_9SPHI</name>
<keyword evidence="5" id="KW-0804">Transcription</keyword>
<reference evidence="8" key="1">
    <citation type="submission" date="2016-10" db="EMBL/GenBank/DDBJ databases">
        <authorList>
            <person name="Varghese N."/>
            <person name="Submissions S."/>
        </authorList>
    </citation>
    <scope>NUCLEOTIDE SEQUENCE [LARGE SCALE GENOMIC DNA]</scope>
    <source>
        <strain evidence="8">DSM 24536</strain>
    </source>
</reference>
<dbReference type="GO" id="GO:0005829">
    <property type="term" value="C:cytosol"/>
    <property type="evidence" value="ECO:0007669"/>
    <property type="project" value="TreeGrafter"/>
</dbReference>
<keyword evidence="3" id="KW-0694">RNA-binding</keyword>
<accession>A0A1G9QI05</accession>
<dbReference type="AlphaFoldDB" id="A0A1G9QI05"/>
<organism evidence="7 8">
    <name type="scientific">Daejeonella rubra</name>
    <dbReference type="NCBI Taxonomy" id="990371"/>
    <lineage>
        <taxon>Bacteria</taxon>
        <taxon>Pseudomonadati</taxon>
        <taxon>Bacteroidota</taxon>
        <taxon>Sphingobacteriia</taxon>
        <taxon>Sphingobacteriales</taxon>
        <taxon>Sphingobacteriaceae</taxon>
        <taxon>Daejeonella</taxon>
    </lineage>
</organism>
<dbReference type="GO" id="GO:0003723">
    <property type="term" value="F:RNA binding"/>
    <property type="evidence" value="ECO:0007669"/>
    <property type="project" value="UniProtKB-KW"/>
</dbReference>
<evidence type="ECO:0000313" key="8">
    <source>
        <dbReference type="Proteomes" id="UP000199226"/>
    </source>
</evidence>
<dbReference type="PANTHER" id="PTHR11078:SF3">
    <property type="entry name" value="ANTITERMINATION NUSB DOMAIN-CONTAINING PROTEIN"/>
    <property type="match status" value="1"/>
</dbReference>
<dbReference type="Gene3D" id="1.10.940.10">
    <property type="entry name" value="NusB-like"/>
    <property type="match status" value="1"/>
</dbReference>
<dbReference type="SUPFAM" id="SSF48013">
    <property type="entry name" value="NusB-like"/>
    <property type="match status" value="1"/>
</dbReference>
<evidence type="ECO:0000256" key="2">
    <source>
        <dbReference type="ARBA" id="ARBA00022814"/>
    </source>
</evidence>
<keyword evidence="8" id="KW-1185">Reference proteome</keyword>
<dbReference type="Pfam" id="PF01029">
    <property type="entry name" value="NusB"/>
    <property type="match status" value="1"/>
</dbReference>
<evidence type="ECO:0000259" key="6">
    <source>
        <dbReference type="Pfam" id="PF01029"/>
    </source>
</evidence>
<dbReference type="PANTHER" id="PTHR11078">
    <property type="entry name" value="N UTILIZATION SUBSTANCE PROTEIN B-RELATED"/>
    <property type="match status" value="1"/>
</dbReference>
<keyword evidence="2" id="KW-0889">Transcription antitermination</keyword>
<dbReference type="RefSeq" id="WP_090701764.1">
    <property type="nucleotide sequence ID" value="NZ_FNHH01000006.1"/>
</dbReference>
<dbReference type="InterPro" id="IPR011605">
    <property type="entry name" value="NusB_fam"/>
</dbReference>
<evidence type="ECO:0000256" key="5">
    <source>
        <dbReference type="ARBA" id="ARBA00023163"/>
    </source>
</evidence>
<sequence>MLNRRHLRVKALQVLYSYQQSHVKEILPYEKALLQSVDKVYEMYIWLLSLLVEVADYSIIDAEERANKHLPSEEDLNASVKIQNNLFIVSLKQNTEYLAAVKKYKISWDFDPEICKSIFITLKASAEYTSFLNLTEHTIQSDKDIIKYIFKKLILKSPGIEQIFEEKFINWPVDKDVLQALVAKTFKNFSSTVPDDNKLAQICPNWDEDRPFILDLFKKVIAFEKEYQELIAQKTKNWDSERIALMDTLLMRMAITELIHFSSIPVKVTMNEYIEISKEFSTPKSNSFINGILDKILADLKASGKVRKSGRGLME</sequence>
<dbReference type="InterPro" id="IPR006027">
    <property type="entry name" value="NusB_RsmB_TIM44"/>
</dbReference>
<dbReference type="STRING" id="990371.SAMN05421813_10620"/>
<dbReference type="GO" id="GO:0006353">
    <property type="term" value="P:DNA-templated transcription termination"/>
    <property type="evidence" value="ECO:0007669"/>
    <property type="project" value="InterPro"/>
</dbReference>
<evidence type="ECO:0000313" key="7">
    <source>
        <dbReference type="EMBL" id="SDM09915.1"/>
    </source>
</evidence>
<dbReference type="InterPro" id="IPR035926">
    <property type="entry name" value="NusB-like_sf"/>
</dbReference>
<gene>
    <name evidence="7" type="ORF">SAMN05421813_10620</name>
</gene>
<dbReference type="OrthoDB" id="9787568at2"/>
<proteinExistence type="inferred from homology"/>
<comment type="similarity">
    <text evidence="1">Belongs to the NusB family.</text>
</comment>
<dbReference type="GO" id="GO:0031564">
    <property type="term" value="P:transcription antitermination"/>
    <property type="evidence" value="ECO:0007669"/>
    <property type="project" value="UniProtKB-KW"/>
</dbReference>
<feature type="domain" description="NusB/RsmB/TIM44" evidence="6">
    <location>
        <begin position="204"/>
        <end position="297"/>
    </location>
</feature>
<dbReference type="NCBIfam" id="TIGR01951">
    <property type="entry name" value="nusB"/>
    <property type="match status" value="1"/>
</dbReference>